<evidence type="ECO:0000259" key="1">
    <source>
        <dbReference type="PROSITE" id="PS50235"/>
    </source>
</evidence>
<sequence length="70" mass="7623">MTVEQILADLNNFPSISGLTGLNNIGNTCYMDSALQCLSNTLPLTDIFLSRRFLSDINKNNPLGCKGKMA</sequence>
<dbReference type="Gene3D" id="3.90.70.10">
    <property type="entry name" value="Cysteine proteinases"/>
    <property type="match status" value="1"/>
</dbReference>
<dbReference type="InterPro" id="IPR001394">
    <property type="entry name" value="Peptidase_C19_UCH"/>
</dbReference>
<feature type="non-terminal residue" evidence="3">
    <location>
        <position position="70"/>
    </location>
</feature>
<accession>A0A5J4T2W1</accession>
<dbReference type="OrthoDB" id="292964at2759"/>
<dbReference type="Proteomes" id="UP000324800">
    <property type="component" value="Unassembled WGS sequence"/>
</dbReference>
<name>A0A5J4T2W1_9EUKA</name>
<evidence type="ECO:0000313" key="3">
    <source>
        <dbReference type="EMBL" id="KAA6352724.1"/>
    </source>
</evidence>
<feature type="domain" description="USP" evidence="1">
    <location>
        <begin position="20"/>
        <end position="70"/>
    </location>
</feature>
<comment type="caution">
    <text evidence="3">The sequence shown here is derived from an EMBL/GenBank/DDBJ whole genome shotgun (WGS) entry which is preliminary data.</text>
</comment>
<dbReference type="Pfam" id="PF00443">
    <property type="entry name" value="UCH"/>
    <property type="match status" value="1"/>
</dbReference>
<reference evidence="3 4" key="1">
    <citation type="submission" date="2019-03" db="EMBL/GenBank/DDBJ databases">
        <title>Single cell metagenomics reveals metabolic interactions within the superorganism composed of flagellate Streblomastix strix and complex community of Bacteroidetes bacteria on its surface.</title>
        <authorList>
            <person name="Treitli S.C."/>
            <person name="Kolisko M."/>
            <person name="Husnik F."/>
            <person name="Keeling P."/>
            <person name="Hampl V."/>
        </authorList>
    </citation>
    <scope>NUCLEOTIDE SEQUENCE [LARGE SCALE GENOMIC DNA]</scope>
    <source>
        <strain evidence="3">ST1C</strain>
    </source>
</reference>
<dbReference type="InterPro" id="IPR018200">
    <property type="entry name" value="USP_CS"/>
</dbReference>
<dbReference type="AlphaFoldDB" id="A0A5J4T2W1"/>
<dbReference type="GO" id="GO:0016579">
    <property type="term" value="P:protein deubiquitination"/>
    <property type="evidence" value="ECO:0007669"/>
    <property type="project" value="InterPro"/>
</dbReference>
<dbReference type="GO" id="GO:0004843">
    <property type="term" value="F:cysteine-type deubiquitinase activity"/>
    <property type="evidence" value="ECO:0007669"/>
    <property type="project" value="InterPro"/>
</dbReference>
<dbReference type="InterPro" id="IPR028889">
    <property type="entry name" value="USP"/>
</dbReference>
<gene>
    <name evidence="3" type="ORF">EZS28_051749</name>
    <name evidence="2" type="ORF">EZS28_053139</name>
</gene>
<protein>
    <recommendedName>
        <fullName evidence="1">USP domain-containing protein</fullName>
    </recommendedName>
</protein>
<evidence type="ECO:0000313" key="4">
    <source>
        <dbReference type="Proteomes" id="UP000324800"/>
    </source>
</evidence>
<dbReference type="EMBL" id="SNRW01039426">
    <property type="protein sequence ID" value="KAA6352724.1"/>
    <property type="molecule type" value="Genomic_DNA"/>
</dbReference>
<dbReference type="EMBL" id="SNRW01042139">
    <property type="protein sequence ID" value="KAA6333693.1"/>
    <property type="molecule type" value="Genomic_DNA"/>
</dbReference>
<dbReference type="PANTHER" id="PTHR21646">
    <property type="entry name" value="UBIQUITIN CARBOXYL-TERMINAL HYDROLASE"/>
    <property type="match status" value="1"/>
</dbReference>
<dbReference type="SUPFAM" id="SSF54001">
    <property type="entry name" value="Cysteine proteinases"/>
    <property type="match status" value="1"/>
</dbReference>
<evidence type="ECO:0000313" key="2">
    <source>
        <dbReference type="EMBL" id="KAA6333693.1"/>
    </source>
</evidence>
<proteinExistence type="predicted"/>
<organism evidence="3 4">
    <name type="scientific">Streblomastix strix</name>
    <dbReference type="NCBI Taxonomy" id="222440"/>
    <lineage>
        <taxon>Eukaryota</taxon>
        <taxon>Metamonada</taxon>
        <taxon>Preaxostyla</taxon>
        <taxon>Oxymonadida</taxon>
        <taxon>Streblomastigidae</taxon>
        <taxon>Streblomastix</taxon>
    </lineage>
</organism>
<dbReference type="PROSITE" id="PS50235">
    <property type="entry name" value="USP_3"/>
    <property type="match status" value="1"/>
</dbReference>
<dbReference type="InterPro" id="IPR050185">
    <property type="entry name" value="Ub_carboxyl-term_hydrolase"/>
</dbReference>
<dbReference type="InterPro" id="IPR038765">
    <property type="entry name" value="Papain-like_cys_pep_sf"/>
</dbReference>
<dbReference type="PROSITE" id="PS00972">
    <property type="entry name" value="USP_1"/>
    <property type="match status" value="1"/>
</dbReference>